<name>A0A518DBW4_9BACT</name>
<reference evidence="3 4" key="1">
    <citation type="submission" date="2019-02" db="EMBL/GenBank/DDBJ databases">
        <title>Deep-cultivation of Planctomycetes and their phenomic and genomic characterization uncovers novel biology.</title>
        <authorList>
            <person name="Wiegand S."/>
            <person name="Jogler M."/>
            <person name="Boedeker C."/>
            <person name="Pinto D."/>
            <person name="Vollmers J."/>
            <person name="Rivas-Marin E."/>
            <person name="Kohn T."/>
            <person name="Peeters S.H."/>
            <person name="Heuer A."/>
            <person name="Rast P."/>
            <person name="Oberbeckmann S."/>
            <person name="Bunk B."/>
            <person name="Jeske O."/>
            <person name="Meyerdierks A."/>
            <person name="Storesund J.E."/>
            <person name="Kallscheuer N."/>
            <person name="Luecker S."/>
            <person name="Lage O.M."/>
            <person name="Pohl T."/>
            <person name="Merkel B.J."/>
            <person name="Hornburger P."/>
            <person name="Mueller R.-W."/>
            <person name="Bruemmer F."/>
            <person name="Labrenz M."/>
            <person name="Spormann A.M."/>
            <person name="Op den Camp H."/>
            <person name="Overmann J."/>
            <person name="Amann R."/>
            <person name="Jetten M.S.M."/>
            <person name="Mascher T."/>
            <person name="Medema M.H."/>
            <person name="Devos D.P."/>
            <person name="Kaster A.-K."/>
            <person name="Ovreas L."/>
            <person name="Rohde M."/>
            <person name="Galperin M.Y."/>
            <person name="Jogler C."/>
        </authorList>
    </citation>
    <scope>NUCLEOTIDE SEQUENCE [LARGE SCALE GENOMIC DNA]</scope>
    <source>
        <strain evidence="3 4">Pla175</strain>
    </source>
</reference>
<accession>A0A518DBW4</accession>
<sequence>MNTVTDRPDWPAAIESDQARRHSSHSAHLALRARKYAELNSVECEIFRGFAVLEGEVSTYYLKQLAQETVLHIDGVASVSNRLLVT</sequence>
<evidence type="ECO:0000313" key="3">
    <source>
        <dbReference type="EMBL" id="QDU88953.1"/>
    </source>
</evidence>
<evidence type="ECO:0000256" key="1">
    <source>
        <dbReference type="SAM" id="MobiDB-lite"/>
    </source>
</evidence>
<dbReference type="Pfam" id="PF04972">
    <property type="entry name" value="BON"/>
    <property type="match status" value="1"/>
</dbReference>
<gene>
    <name evidence="3" type="ORF">Pla175_23370</name>
</gene>
<feature type="domain" description="BON" evidence="2">
    <location>
        <begin position="19"/>
        <end position="86"/>
    </location>
</feature>
<dbReference type="AlphaFoldDB" id="A0A518DBW4"/>
<protein>
    <submittedName>
        <fullName evidence="3">BON domain protein</fullName>
    </submittedName>
</protein>
<dbReference type="PROSITE" id="PS50914">
    <property type="entry name" value="BON"/>
    <property type="match status" value="1"/>
</dbReference>
<dbReference type="OrthoDB" id="291621at2"/>
<dbReference type="InterPro" id="IPR007055">
    <property type="entry name" value="BON_dom"/>
</dbReference>
<organism evidence="3 4">
    <name type="scientific">Pirellulimonas nuda</name>
    <dbReference type="NCBI Taxonomy" id="2528009"/>
    <lineage>
        <taxon>Bacteria</taxon>
        <taxon>Pseudomonadati</taxon>
        <taxon>Planctomycetota</taxon>
        <taxon>Planctomycetia</taxon>
        <taxon>Pirellulales</taxon>
        <taxon>Lacipirellulaceae</taxon>
        <taxon>Pirellulimonas</taxon>
    </lineage>
</organism>
<dbReference type="KEGG" id="pnd:Pla175_23370"/>
<evidence type="ECO:0000259" key="2">
    <source>
        <dbReference type="PROSITE" id="PS50914"/>
    </source>
</evidence>
<dbReference type="EMBL" id="CP036291">
    <property type="protein sequence ID" value="QDU88953.1"/>
    <property type="molecule type" value="Genomic_DNA"/>
</dbReference>
<evidence type="ECO:0000313" key="4">
    <source>
        <dbReference type="Proteomes" id="UP000317429"/>
    </source>
</evidence>
<dbReference type="RefSeq" id="WP_145284542.1">
    <property type="nucleotide sequence ID" value="NZ_CP036291.1"/>
</dbReference>
<dbReference type="Proteomes" id="UP000317429">
    <property type="component" value="Chromosome"/>
</dbReference>
<feature type="region of interest" description="Disordered" evidence="1">
    <location>
        <begin position="1"/>
        <end position="23"/>
    </location>
</feature>
<keyword evidence="4" id="KW-1185">Reference proteome</keyword>
<dbReference type="Gene3D" id="3.30.1340.30">
    <property type="match status" value="1"/>
</dbReference>
<proteinExistence type="predicted"/>